<dbReference type="CDD" id="cd13311">
    <property type="entry name" value="PH_Slm1"/>
    <property type="match status" value="1"/>
</dbReference>
<dbReference type="Pfam" id="PF20400">
    <property type="entry name" value="BAR_4"/>
    <property type="match status" value="1"/>
</dbReference>
<accession>A0A642VDF8</accession>
<feature type="compositionally biased region" description="Low complexity" evidence="2">
    <location>
        <begin position="489"/>
        <end position="568"/>
    </location>
</feature>
<evidence type="ECO:0000313" key="5">
    <source>
        <dbReference type="Proteomes" id="UP000761534"/>
    </source>
</evidence>
<protein>
    <recommendedName>
        <fullName evidence="3">PH domain-containing protein</fullName>
    </recommendedName>
</protein>
<organism evidence="4 5">
    <name type="scientific">Trichomonascus ciferrii</name>
    <dbReference type="NCBI Taxonomy" id="44093"/>
    <lineage>
        <taxon>Eukaryota</taxon>
        <taxon>Fungi</taxon>
        <taxon>Dikarya</taxon>
        <taxon>Ascomycota</taxon>
        <taxon>Saccharomycotina</taxon>
        <taxon>Dipodascomycetes</taxon>
        <taxon>Dipodascales</taxon>
        <taxon>Trichomonascaceae</taxon>
        <taxon>Trichomonascus</taxon>
        <taxon>Trichomonascus ciferrii complex</taxon>
    </lineage>
</organism>
<dbReference type="InterPro" id="IPR001849">
    <property type="entry name" value="PH_domain"/>
</dbReference>
<dbReference type="Gene3D" id="1.20.1270.60">
    <property type="entry name" value="Arfaptin homology (AH) domain/BAR domain"/>
    <property type="match status" value="1"/>
</dbReference>
<dbReference type="Proteomes" id="UP000761534">
    <property type="component" value="Unassembled WGS sequence"/>
</dbReference>
<dbReference type="PROSITE" id="PS50003">
    <property type="entry name" value="PH_DOMAIN"/>
    <property type="match status" value="1"/>
</dbReference>
<name>A0A642VDF8_9ASCO</name>
<feature type="region of interest" description="Disordered" evidence="2">
    <location>
        <begin position="441"/>
        <end position="568"/>
    </location>
</feature>
<gene>
    <name evidence="4" type="ORF">TRICI_000441</name>
</gene>
<dbReference type="SUPFAM" id="SSF50729">
    <property type="entry name" value="PH domain-like"/>
    <property type="match status" value="1"/>
</dbReference>
<proteinExistence type="predicted"/>
<sequence>MGDEAKPDILQTSTPDPTTVMLPALENWRSVVTLLEEYLDTQIHVQHNITGGWEKAKKAVATPPKFADNDEDKVGISEAFKNLREKTEVLLNKSSETEESLKSSVLPQLATLKGDIEKHIKGLKGTNLKGLKEIEKAQANTKKHVETLGQYASSFANSHKLDVKNDPYVLHRLTRYAIEDQLQKENVQRDAVLSSQKNYKTLQVHIVQVIKQATSLMEQIQTDYATAHSENFKSISKTFGHIEDDHEWNQFVKHNPEVLVTEDSVKRTVNDVSFSNDQHESTIPLIEGSLERKSGKLMKSYSTGYFVLTPAKYLHYFKSSNLVSDPSPESSIYLPECTLGPMSAGDSGKHKFTITGKTQGKSVSLGQKHTYSFKAASRGELEKWYEKLQEVSGTSVHSGGAVADTSRKSSSSSTPATSPTSAAAAGGAAAGAGAAGAGTAAAAGTAAPEEATSPVETAQESLSSPTESAPPAETAASPTTEGVAETGNSEAATSAAAAATTAPDAASATSGGPPVPPGSVDTSGATAAATTATESAAGQAGNAASSASDTAAAAASKAQDAAQAEIPK</sequence>
<dbReference type="OrthoDB" id="5598057at2759"/>
<dbReference type="InterPro" id="IPR011993">
    <property type="entry name" value="PH-like_dom_sf"/>
</dbReference>
<dbReference type="PANTHER" id="PTHR31941">
    <property type="entry name" value="CYTOSKELETAL SIGNALING PROTEIN SLM1"/>
    <property type="match status" value="1"/>
</dbReference>
<evidence type="ECO:0000313" key="4">
    <source>
        <dbReference type="EMBL" id="KAA8917418.1"/>
    </source>
</evidence>
<keyword evidence="5" id="KW-1185">Reference proteome</keyword>
<dbReference type="EMBL" id="SWFS01000036">
    <property type="protein sequence ID" value="KAA8917418.1"/>
    <property type="molecule type" value="Genomic_DNA"/>
</dbReference>
<dbReference type="Pfam" id="PF20399">
    <property type="entry name" value="PH_20"/>
    <property type="match status" value="1"/>
</dbReference>
<dbReference type="Gene3D" id="2.30.29.30">
    <property type="entry name" value="Pleckstrin-homology domain (PH domain)/Phosphotyrosine-binding domain (PTB)"/>
    <property type="match status" value="1"/>
</dbReference>
<feature type="region of interest" description="Disordered" evidence="2">
    <location>
        <begin position="392"/>
        <end position="424"/>
    </location>
</feature>
<evidence type="ECO:0000256" key="2">
    <source>
        <dbReference type="SAM" id="MobiDB-lite"/>
    </source>
</evidence>
<dbReference type="InterPro" id="IPR046868">
    <property type="entry name" value="BAR_4"/>
</dbReference>
<dbReference type="SMART" id="SM00233">
    <property type="entry name" value="PH"/>
    <property type="match status" value="1"/>
</dbReference>
<dbReference type="AlphaFoldDB" id="A0A642VDF8"/>
<comment type="caution">
    <text evidence="4">The sequence shown here is derived from an EMBL/GenBank/DDBJ whole genome shotgun (WGS) entry which is preliminary data.</text>
</comment>
<feature type="compositionally biased region" description="Low complexity" evidence="2">
    <location>
        <begin position="441"/>
        <end position="481"/>
    </location>
</feature>
<evidence type="ECO:0000259" key="3">
    <source>
        <dbReference type="PROSITE" id="PS50003"/>
    </source>
</evidence>
<reference evidence="4" key="1">
    <citation type="journal article" date="2019" name="G3 (Bethesda)">
        <title>Genome Assemblies of Two Rare Opportunistic Yeast Pathogens: Diutina rugosa (syn. Candida rugosa) and Trichomonascus ciferrii (syn. Candida ciferrii).</title>
        <authorList>
            <person name="Mixao V."/>
            <person name="Saus E."/>
            <person name="Hansen A.P."/>
            <person name="Lass-Florl C."/>
            <person name="Gabaldon T."/>
        </authorList>
    </citation>
    <scope>NUCLEOTIDE SEQUENCE</scope>
    <source>
        <strain evidence="4">CBS 4856</strain>
    </source>
</reference>
<dbReference type="InterPro" id="IPR043453">
    <property type="entry name" value="Slm1_PH"/>
</dbReference>
<evidence type="ECO:0000256" key="1">
    <source>
        <dbReference type="ARBA" id="ARBA00022553"/>
    </source>
</evidence>
<dbReference type="VEuPathDB" id="FungiDB:TRICI_000441"/>
<dbReference type="PANTHER" id="PTHR31941:SF1">
    <property type="entry name" value="CYTOSKELETAL SIGNALING PROTEIN SLM1"/>
    <property type="match status" value="1"/>
</dbReference>
<feature type="domain" description="PH" evidence="3">
    <location>
        <begin position="283"/>
        <end position="393"/>
    </location>
</feature>
<dbReference type="InterPro" id="IPR046869">
    <property type="entry name" value="SLM1/RGC1-like_PH"/>
</dbReference>
<dbReference type="SUPFAM" id="SSF103657">
    <property type="entry name" value="BAR/IMD domain-like"/>
    <property type="match status" value="1"/>
</dbReference>
<keyword evidence="1" id="KW-0597">Phosphoprotein</keyword>
<dbReference type="InterPro" id="IPR027267">
    <property type="entry name" value="AH/BAR_dom_sf"/>
</dbReference>
<feature type="compositionally biased region" description="Low complexity" evidence="2">
    <location>
        <begin position="409"/>
        <end position="424"/>
    </location>
</feature>